<sequence length="456" mass="52085">MRLFRIQVRRIKFWWNLTLAYIARYRLRFIAITAAIFLILISANKIWSLISKNNVVTIGVVGTYTLENIPAEILSLATQPLIAFDKNGKPIPSLASHWQSTDDGKTYIVFLKDNLKWHDGTVVVAKDISIAISDVKIAALNDKTIEFKLPNPISSFPIILDKPVFKSKSFYGTGQYRLVAIDKIGEIVRKISMMPRDKNLPRVEIKFYPTETQVVNALKIGEIKNTSVSFAQELENWPNLEIEKITDDANIITVFFNTQDSQLSSKEFRQALIYAINKSEFDGTLSLGPISPDNWAYNGTVKKYDYNPGKAKELLSKAKVDKPIALSTSPNLESIARMIKKDWEAIGVETQITTEKTMPKNFQALLAINKLSPDPDQYALWHSTQTKTNITGYKDVKIDKLLEDARSEKDEEKRKELYFDFQKYLVEDAPAAFLYHPYKYKVSYKNIKPLIQKLPL</sequence>
<dbReference type="Gene3D" id="3.90.76.10">
    <property type="entry name" value="Dipeptide-binding Protein, Domain 1"/>
    <property type="match status" value="1"/>
</dbReference>
<dbReference type="GO" id="GO:1904680">
    <property type="term" value="F:peptide transmembrane transporter activity"/>
    <property type="evidence" value="ECO:0007669"/>
    <property type="project" value="TreeGrafter"/>
</dbReference>
<feature type="transmembrane region" description="Helical" evidence="4">
    <location>
        <begin position="29"/>
        <end position="47"/>
    </location>
</feature>
<dbReference type="PANTHER" id="PTHR30290">
    <property type="entry name" value="PERIPLASMIC BINDING COMPONENT OF ABC TRANSPORTER"/>
    <property type="match status" value="1"/>
</dbReference>
<dbReference type="InterPro" id="IPR039424">
    <property type="entry name" value="SBP_5"/>
</dbReference>
<dbReference type="GO" id="GO:0042597">
    <property type="term" value="C:periplasmic space"/>
    <property type="evidence" value="ECO:0007669"/>
    <property type="project" value="UniProtKB-ARBA"/>
</dbReference>
<dbReference type="InterPro" id="IPR023765">
    <property type="entry name" value="SBP_5_CS"/>
</dbReference>
<keyword evidence="4" id="KW-1133">Transmembrane helix</keyword>
<dbReference type="PANTHER" id="PTHR30290:SF9">
    <property type="entry name" value="OLIGOPEPTIDE-BINDING PROTEIN APPA"/>
    <property type="match status" value="1"/>
</dbReference>
<comment type="caution">
    <text evidence="6">The sequence shown here is derived from an EMBL/GenBank/DDBJ whole genome shotgun (WGS) entry which is preliminary data.</text>
</comment>
<dbReference type="Gene3D" id="3.40.190.10">
    <property type="entry name" value="Periplasmic binding protein-like II"/>
    <property type="match status" value="1"/>
</dbReference>
<accession>A0A1F5H4B2</accession>
<keyword evidence="2" id="KW-0813">Transport</keyword>
<evidence type="ECO:0000256" key="4">
    <source>
        <dbReference type="SAM" id="Phobius"/>
    </source>
</evidence>
<comment type="similarity">
    <text evidence="1">Belongs to the bacterial solute-binding protein 5 family.</text>
</comment>
<dbReference type="CDD" id="cd00995">
    <property type="entry name" value="PBP2_NikA_DppA_OppA_like"/>
    <property type="match status" value="1"/>
</dbReference>
<evidence type="ECO:0000256" key="1">
    <source>
        <dbReference type="ARBA" id="ARBA00005695"/>
    </source>
</evidence>
<dbReference type="PROSITE" id="PS01040">
    <property type="entry name" value="SBP_BACTERIAL_5"/>
    <property type="match status" value="1"/>
</dbReference>
<evidence type="ECO:0000256" key="2">
    <source>
        <dbReference type="ARBA" id="ARBA00022448"/>
    </source>
</evidence>
<gene>
    <name evidence="6" type="ORF">A3B54_01095</name>
</gene>
<dbReference type="GO" id="GO:0015833">
    <property type="term" value="P:peptide transport"/>
    <property type="evidence" value="ECO:0007669"/>
    <property type="project" value="TreeGrafter"/>
</dbReference>
<dbReference type="EMBL" id="MFBT01000027">
    <property type="protein sequence ID" value="OGD98928.1"/>
    <property type="molecule type" value="Genomic_DNA"/>
</dbReference>
<keyword evidence="4" id="KW-0812">Transmembrane</keyword>
<dbReference type="Proteomes" id="UP000177039">
    <property type="component" value="Unassembled WGS sequence"/>
</dbReference>
<feature type="domain" description="Solute-binding protein family 5" evidence="5">
    <location>
        <begin position="89"/>
        <end position="128"/>
    </location>
</feature>
<dbReference type="PIRSF" id="PIRSF002741">
    <property type="entry name" value="MppA"/>
    <property type="match status" value="1"/>
</dbReference>
<evidence type="ECO:0000259" key="5">
    <source>
        <dbReference type="Pfam" id="PF00496"/>
    </source>
</evidence>
<protein>
    <recommendedName>
        <fullName evidence="5">Solute-binding protein family 5 domain-containing protein</fullName>
    </recommendedName>
</protein>
<evidence type="ECO:0000256" key="3">
    <source>
        <dbReference type="ARBA" id="ARBA00022729"/>
    </source>
</evidence>
<evidence type="ECO:0000313" key="7">
    <source>
        <dbReference type="Proteomes" id="UP000177039"/>
    </source>
</evidence>
<dbReference type="GO" id="GO:0043190">
    <property type="term" value="C:ATP-binding cassette (ABC) transporter complex"/>
    <property type="evidence" value="ECO:0007669"/>
    <property type="project" value="InterPro"/>
</dbReference>
<feature type="domain" description="Solute-binding protein family 5" evidence="5">
    <location>
        <begin position="133"/>
        <end position="366"/>
    </location>
</feature>
<reference evidence="6 7" key="1">
    <citation type="journal article" date="2016" name="Nat. Commun.">
        <title>Thousands of microbial genomes shed light on interconnected biogeochemical processes in an aquifer system.</title>
        <authorList>
            <person name="Anantharaman K."/>
            <person name="Brown C.T."/>
            <person name="Hug L.A."/>
            <person name="Sharon I."/>
            <person name="Castelle C.J."/>
            <person name="Probst A.J."/>
            <person name="Thomas B.C."/>
            <person name="Singh A."/>
            <person name="Wilkins M.J."/>
            <person name="Karaoz U."/>
            <person name="Brodie E.L."/>
            <person name="Williams K.H."/>
            <person name="Hubbard S.S."/>
            <person name="Banfield J.F."/>
        </authorList>
    </citation>
    <scope>NUCLEOTIDE SEQUENCE [LARGE SCALE GENOMIC DNA]</scope>
</reference>
<evidence type="ECO:0000313" key="6">
    <source>
        <dbReference type="EMBL" id="OGD98928.1"/>
    </source>
</evidence>
<dbReference type="Pfam" id="PF00496">
    <property type="entry name" value="SBP_bac_5"/>
    <property type="match status" value="2"/>
</dbReference>
<dbReference type="InterPro" id="IPR000914">
    <property type="entry name" value="SBP_5_dom"/>
</dbReference>
<proteinExistence type="inferred from homology"/>
<dbReference type="InterPro" id="IPR030678">
    <property type="entry name" value="Peptide/Ni-bd"/>
</dbReference>
<name>A0A1F5H4B2_9BACT</name>
<keyword evidence="4" id="KW-0472">Membrane</keyword>
<dbReference type="Gene3D" id="3.10.105.10">
    <property type="entry name" value="Dipeptide-binding Protein, Domain 3"/>
    <property type="match status" value="1"/>
</dbReference>
<organism evidence="6 7">
    <name type="scientific">Candidatus Curtissbacteria bacterium RIFCSPLOWO2_01_FULL_42_50</name>
    <dbReference type="NCBI Taxonomy" id="1797730"/>
    <lineage>
        <taxon>Bacteria</taxon>
        <taxon>Candidatus Curtissiibacteriota</taxon>
    </lineage>
</organism>
<dbReference type="SUPFAM" id="SSF53850">
    <property type="entry name" value="Periplasmic binding protein-like II"/>
    <property type="match status" value="1"/>
</dbReference>
<dbReference type="AlphaFoldDB" id="A0A1F5H4B2"/>
<keyword evidence="3" id="KW-0732">Signal</keyword>